<accession>A0A915J624</accession>
<dbReference type="WBParaSite" id="nRc.2.0.1.t21585-RA">
    <property type="protein sequence ID" value="nRc.2.0.1.t21585-RA"/>
    <property type="gene ID" value="nRc.2.0.1.g21585"/>
</dbReference>
<protein>
    <submittedName>
        <fullName evidence="2">Uncharacterized protein</fullName>
    </submittedName>
</protein>
<name>A0A915J624_ROMCU</name>
<dbReference type="AlphaFoldDB" id="A0A915J624"/>
<sequence>MASILSWTPQSSNVVVDSLVKLYFSNHWMTLKFFHIMFDTTKTQWEMKTHFFFTSERTKLENLVHELEFATLAQLNARMMHWNVDEAWKFVEKALETSVIIRFHNNENIITVEHALESIKVYSLMAESNSMLTNYAIQEFDPLIIDLKQEDFNSIFTNMEEVSQNILIKNLNEKILLISDMLYDKSIRTQYYMDILHGIVSNFMEEYSIRTDRLNISDIVLGTSDAPLEPSTSPQYLRCDPIDQLERRAKGPGACLLTASSGRDSLSFLEDYEGSV</sequence>
<dbReference type="Proteomes" id="UP000887565">
    <property type="component" value="Unplaced"/>
</dbReference>
<keyword evidence="1" id="KW-1185">Reference proteome</keyword>
<organism evidence="1 2">
    <name type="scientific">Romanomermis culicivorax</name>
    <name type="common">Nematode worm</name>
    <dbReference type="NCBI Taxonomy" id="13658"/>
    <lineage>
        <taxon>Eukaryota</taxon>
        <taxon>Metazoa</taxon>
        <taxon>Ecdysozoa</taxon>
        <taxon>Nematoda</taxon>
        <taxon>Enoplea</taxon>
        <taxon>Dorylaimia</taxon>
        <taxon>Mermithida</taxon>
        <taxon>Mermithoidea</taxon>
        <taxon>Mermithidae</taxon>
        <taxon>Romanomermis</taxon>
    </lineage>
</organism>
<reference evidence="2" key="1">
    <citation type="submission" date="2022-11" db="UniProtKB">
        <authorList>
            <consortium name="WormBaseParasite"/>
        </authorList>
    </citation>
    <scope>IDENTIFICATION</scope>
</reference>
<proteinExistence type="predicted"/>
<evidence type="ECO:0000313" key="1">
    <source>
        <dbReference type="Proteomes" id="UP000887565"/>
    </source>
</evidence>
<evidence type="ECO:0000313" key="2">
    <source>
        <dbReference type="WBParaSite" id="nRc.2.0.1.t21585-RA"/>
    </source>
</evidence>